<organism evidence="2 3">
    <name type="scientific">Candidatus Manganitrophus noduliformans</name>
    <dbReference type="NCBI Taxonomy" id="2606439"/>
    <lineage>
        <taxon>Bacteria</taxon>
        <taxon>Pseudomonadati</taxon>
        <taxon>Nitrospirota</taxon>
        <taxon>Nitrospiria</taxon>
        <taxon>Candidatus Troglogloeales</taxon>
        <taxon>Candidatus Manganitrophaceae</taxon>
        <taxon>Candidatus Manganitrophus</taxon>
    </lineage>
</organism>
<dbReference type="RefSeq" id="WP_168061996.1">
    <property type="nucleotide sequence ID" value="NZ_VTOW01000003.1"/>
</dbReference>
<evidence type="ECO:0000313" key="2">
    <source>
        <dbReference type="EMBL" id="NKE72402.1"/>
    </source>
</evidence>
<protein>
    <recommendedName>
        <fullName evidence="1">DUF6484 domain-containing protein</fullName>
    </recommendedName>
</protein>
<reference evidence="2 3" key="1">
    <citation type="journal article" date="2020" name="Nature">
        <title>Bacterial chemolithoautotrophy via manganese oxidation.</title>
        <authorList>
            <person name="Yu H."/>
            <person name="Leadbetter J.R."/>
        </authorList>
    </citation>
    <scope>NUCLEOTIDE SEQUENCE [LARGE SCALE GENOMIC DNA]</scope>
    <source>
        <strain evidence="2 3">Mn-1</strain>
    </source>
</reference>
<sequence>MAKQELYRESAEVLHNQYLSPRIGRLAPPGPAGEVLVEYEGSTKVARSVSGISRSELAKPENRGRDVLLLFEVGDPNRPIIIGLMEDPLDRLVSMEVAPKPADTPKEVVVDGKRVTIEAEEEVVLKCGAGSITLRKDGKIIIKGTHLLSRSSGPNRIKGGSVNIN</sequence>
<dbReference type="Pfam" id="PF20093">
    <property type="entry name" value="DUF6484"/>
    <property type="match status" value="1"/>
</dbReference>
<keyword evidence="3" id="KW-1185">Reference proteome</keyword>
<dbReference type="Proteomes" id="UP000534783">
    <property type="component" value="Unassembled WGS sequence"/>
</dbReference>
<dbReference type="AlphaFoldDB" id="A0A7X6DS58"/>
<evidence type="ECO:0000259" key="1">
    <source>
        <dbReference type="Pfam" id="PF20093"/>
    </source>
</evidence>
<gene>
    <name evidence="2" type="ORF">MNODULE_16750</name>
</gene>
<evidence type="ECO:0000313" key="3">
    <source>
        <dbReference type="Proteomes" id="UP000534783"/>
    </source>
</evidence>
<proteinExistence type="predicted"/>
<name>A0A7X6DS58_9BACT</name>
<feature type="domain" description="DUF6484" evidence="1">
    <location>
        <begin position="23"/>
        <end position="85"/>
    </location>
</feature>
<comment type="caution">
    <text evidence="2">The sequence shown here is derived from an EMBL/GenBank/DDBJ whole genome shotgun (WGS) entry which is preliminary data.</text>
</comment>
<dbReference type="InterPro" id="IPR045506">
    <property type="entry name" value="DUF6484"/>
</dbReference>
<dbReference type="EMBL" id="VTOW01000003">
    <property type="protein sequence ID" value="NKE72402.1"/>
    <property type="molecule type" value="Genomic_DNA"/>
</dbReference>
<accession>A0A7X6DS58</accession>